<evidence type="ECO:0000256" key="1">
    <source>
        <dbReference type="ARBA" id="ARBA00001917"/>
    </source>
</evidence>
<dbReference type="InterPro" id="IPR037396">
    <property type="entry name" value="FMN_HAD"/>
</dbReference>
<dbReference type="PANTHER" id="PTHR10578">
    <property type="entry name" value="S -2-HYDROXY-ACID OXIDASE-RELATED"/>
    <property type="match status" value="1"/>
</dbReference>
<dbReference type="InterPro" id="IPR000262">
    <property type="entry name" value="FMN-dep_DH"/>
</dbReference>
<organism evidence="4 5">
    <name type="scientific">Actibacterium mucosum KCTC 23349</name>
    <dbReference type="NCBI Taxonomy" id="1454373"/>
    <lineage>
        <taxon>Bacteria</taxon>
        <taxon>Pseudomonadati</taxon>
        <taxon>Pseudomonadota</taxon>
        <taxon>Alphaproteobacteria</taxon>
        <taxon>Rhodobacterales</taxon>
        <taxon>Roseobacteraceae</taxon>
        <taxon>Actibacterium</taxon>
    </lineage>
</organism>
<keyword evidence="5" id="KW-1185">Reference proteome</keyword>
<gene>
    <name evidence="4" type="ORF">ACMU_01155</name>
</gene>
<dbReference type="GO" id="GO:0009060">
    <property type="term" value="P:aerobic respiration"/>
    <property type="evidence" value="ECO:0007669"/>
    <property type="project" value="TreeGrafter"/>
</dbReference>
<dbReference type="InterPro" id="IPR013785">
    <property type="entry name" value="Aldolase_TIM"/>
</dbReference>
<evidence type="ECO:0000256" key="2">
    <source>
        <dbReference type="ARBA" id="ARBA00023002"/>
    </source>
</evidence>
<dbReference type="Proteomes" id="UP000026249">
    <property type="component" value="Unassembled WGS sequence"/>
</dbReference>
<dbReference type="InterPro" id="IPR008259">
    <property type="entry name" value="FMN_hydac_DH_AS"/>
</dbReference>
<feature type="domain" description="FMN hydroxy acid dehydrogenase" evidence="3">
    <location>
        <begin position="1"/>
        <end position="151"/>
    </location>
</feature>
<dbReference type="OrthoDB" id="9770452at2"/>
<dbReference type="PROSITE" id="PS00557">
    <property type="entry name" value="FMN_HYDROXY_ACID_DH_1"/>
    <property type="match status" value="1"/>
</dbReference>
<dbReference type="EMBL" id="JFKE01000001">
    <property type="protein sequence ID" value="KAJ57129.1"/>
    <property type="molecule type" value="Genomic_DNA"/>
</dbReference>
<dbReference type="PROSITE" id="PS51349">
    <property type="entry name" value="FMN_HYDROXY_ACID_DH_2"/>
    <property type="match status" value="1"/>
</dbReference>
<comment type="caution">
    <text evidence="4">The sequence shown here is derived from an EMBL/GenBank/DDBJ whole genome shotgun (WGS) entry which is preliminary data.</text>
</comment>
<keyword evidence="2" id="KW-0560">Oxidoreductase</keyword>
<dbReference type="RefSeq" id="WP_051587771.1">
    <property type="nucleotide sequence ID" value="NZ_JFKE01000001.1"/>
</dbReference>
<evidence type="ECO:0000313" key="4">
    <source>
        <dbReference type="EMBL" id="KAJ57129.1"/>
    </source>
</evidence>
<reference evidence="4 5" key="1">
    <citation type="submission" date="2014-03" db="EMBL/GenBank/DDBJ databases">
        <title>Draft Genome Sequence of Actibacterium mucosum KCTC 23349, a Marine Alphaproteobacterium with Complex Ionic Requirements Isolated from Mediterranean Seawater at Malvarrosa Beach, Valencia, Spain.</title>
        <authorList>
            <person name="Arahal D.R."/>
            <person name="Shao Z."/>
            <person name="Lai Q."/>
            <person name="Pujalte M.J."/>
        </authorList>
    </citation>
    <scope>NUCLEOTIDE SEQUENCE [LARGE SCALE GENOMIC DNA]</scope>
    <source>
        <strain evidence="4 5">KCTC 23349</strain>
    </source>
</reference>
<protein>
    <recommendedName>
        <fullName evidence="3">FMN hydroxy acid dehydrogenase domain-containing protein</fullName>
    </recommendedName>
</protein>
<dbReference type="GO" id="GO:0005886">
    <property type="term" value="C:plasma membrane"/>
    <property type="evidence" value="ECO:0007669"/>
    <property type="project" value="TreeGrafter"/>
</dbReference>
<dbReference type="Gene3D" id="3.20.20.70">
    <property type="entry name" value="Aldolase class I"/>
    <property type="match status" value="1"/>
</dbReference>
<sequence>MTFTDKPNALSMAEWDGPVILKGVMTPEDAQTAVDFGADGIVVSNHGGRQLDGALSVAEALPAIRQQVGDQIAMFADSGIRTGMDIFRLLALGADACWIGRAFLYGLGAAGQAGASKAIDILHKELDVAMARTGCRSLSDIGPDRITCGIPLDAPLNTSIRSTL</sequence>
<comment type="cofactor">
    <cofactor evidence="1">
        <name>FMN</name>
        <dbReference type="ChEBI" id="CHEBI:58210"/>
    </cofactor>
</comment>
<accession>A0A037ZM01</accession>
<dbReference type="GO" id="GO:0004459">
    <property type="term" value="F:L-lactate dehydrogenase (NAD+) activity"/>
    <property type="evidence" value="ECO:0007669"/>
    <property type="project" value="TreeGrafter"/>
</dbReference>
<dbReference type="SUPFAM" id="SSF51395">
    <property type="entry name" value="FMN-linked oxidoreductases"/>
    <property type="match status" value="1"/>
</dbReference>
<evidence type="ECO:0000313" key="5">
    <source>
        <dbReference type="Proteomes" id="UP000026249"/>
    </source>
</evidence>
<proteinExistence type="predicted"/>
<name>A0A037ZM01_9RHOB</name>
<dbReference type="Pfam" id="PF01070">
    <property type="entry name" value="FMN_dh"/>
    <property type="match status" value="1"/>
</dbReference>
<dbReference type="STRING" id="1454373.ACMU_01155"/>
<dbReference type="AlphaFoldDB" id="A0A037ZM01"/>
<dbReference type="PANTHER" id="PTHR10578:SF85">
    <property type="entry name" value="L-LACTATE DEHYDROGENASE"/>
    <property type="match status" value="1"/>
</dbReference>
<evidence type="ECO:0000259" key="3">
    <source>
        <dbReference type="PROSITE" id="PS51349"/>
    </source>
</evidence>